<keyword evidence="3 6" id="KW-0645">Protease</keyword>
<feature type="binding site" evidence="6">
    <location>
        <position position="203"/>
    </location>
    <ligand>
        <name>a divalent metal cation</name>
        <dbReference type="ChEBI" id="CHEBI:60240"/>
        <label>2</label>
        <note>catalytic</note>
    </ligand>
</feature>
<evidence type="ECO:0000259" key="8">
    <source>
        <dbReference type="Pfam" id="PF00557"/>
    </source>
</evidence>
<dbReference type="AlphaFoldDB" id="A0A1G6KID2"/>
<dbReference type="PANTHER" id="PTHR43330">
    <property type="entry name" value="METHIONINE AMINOPEPTIDASE"/>
    <property type="match status" value="1"/>
</dbReference>
<dbReference type="NCBIfam" id="TIGR00500">
    <property type="entry name" value="met_pdase_I"/>
    <property type="match status" value="1"/>
</dbReference>
<feature type="binding site" evidence="6">
    <location>
        <position position="169"/>
    </location>
    <ligand>
        <name>a divalent metal cation</name>
        <dbReference type="ChEBI" id="CHEBI:60240"/>
        <label>2</label>
        <note>catalytic</note>
    </ligand>
</feature>
<dbReference type="GO" id="GO:0046872">
    <property type="term" value="F:metal ion binding"/>
    <property type="evidence" value="ECO:0007669"/>
    <property type="project" value="UniProtKB-UniRule"/>
</dbReference>
<feature type="binding site" evidence="6">
    <location>
        <position position="106"/>
    </location>
    <ligand>
        <name>a divalent metal cation</name>
        <dbReference type="ChEBI" id="CHEBI:60240"/>
        <label>2</label>
        <note>catalytic</note>
    </ligand>
</feature>
<comment type="catalytic activity">
    <reaction evidence="6 7">
        <text>Release of N-terminal amino acids, preferentially methionine, from peptides and arylamides.</text>
        <dbReference type="EC" id="3.4.11.18"/>
    </reaction>
</comment>
<dbReference type="GO" id="GO:0005829">
    <property type="term" value="C:cytosol"/>
    <property type="evidence" value="ECO:0007669"/>
    <property type="project" value="TreeGrafter"/>
</dbReference>
<evidence type="ECO:0000256" key="6">
    <source>
        <dbReference type="HAMAP-Rule" id="MF_01974"/>
    </source>
</evidence>
<dbReference type="Pfam" id="PF00557">
    <property type="entry name" value="Peptidase_M24"/>
    <property type="match status" value="1"/>
</dbReference>
<dbReference type="GO" id="GO:0006508">
    <property type="term" value="P:proteolysis"/>
    <property type="evidence" value="ECO:0007669"/>
    <property type="project" value="UniProtKB-KW"/>
</dbReference>
<dbReference type="PRINTS" id="PR00599">
    <property type="entry name" value="MAPEPTIDASE"/>
</dbReference>
<evidence type="ECO:0000256" key="7">
    <source>
        <dbReference type="RuleBase" id="RU003653"/>
    </source>
</evidence>
<comment type="similarity">
    <text evidence="6">Belongs to the peptidase M24A family. Methionine aminopeptidase type 1 subfamily.</text>
</comment>
<feature type="binding site" evidence="6">
    <location>
        <position position="106"/>
    </location>
    <ligand>
        <name>a divalent metal cation</name>
        <dbReference type="ChEBI" id="CHEBI:60240"/>
        <label>1</label>
    </ligand>
</feature>
<feature type="domain" description="Peptidase M24" evidence="8">
    <location>
        <begin position="11"/>
        <end position="239"/>
    </location>
</feature>
<comment type="function">
    <text evidence="1 6">Removes the N-terminal methionine from nascent proteins. The N-terminal methionine is often cleaved when the second residue in the primary sequence is small and uncharged (Met-Ala-, Cys, Gly, Pro, Ser, Thr, or Val). Requires deformylation of the N(alpha)-formylated initiator methionine before it can be hydrolyzed.</text>
</comment>
<protein>
    <recommendedName>
        <fullName evidence="6 7">Methionine aminopeptidase</fullName>
        <shortName evidence="6">MAP</shortName>
        <shortName evidence="6">MetAP</shortName>
        <ecNumber evidence="6 7">3.4.11.18</ecNumber>
    </recommendedName>
    <alternativeName>
        <fullName evidence="6">Peptidase M</fullName>
    </alternativeName>
</protein>
<dbReference type="RefSeq" id="WP_025391476.1">
    <property type="nucleotide sequence ID" value="NZ_FMYU01000004.1"/>
</dbReference>
<feature type="binding site" evidence="6">
    <location>
        <position position="234"/>
    </location>
    <ligand>
        <name>a divalent metal cation</name>
        <dbReference type="ChEBI" id="CHEBI:60240"/>
        <label>2</label>
        <note>catalytic</note>
    </ligand>
</feature>
<feature type="binding site" evidence="6">
    <location>
        <position position="77"/>
    </location>
    <ligand>
        <name>substrate</name>
    </ligand>
</feature>
<keyword evidence="2 6" id="KW-0031">Aminopeptidase</keyword>
<evidence type="ECO:0000313" key="10">
    <source>
        <dbReference type="Proteomes" id="UP000199411"/>
    </source>
</evidence>
<dbReference type="GO" id="GO:0004239">
    <property type="term" value="F:initiator methionyl aminopeptidase activity"/>
    <property type="evidence" value="ECO:0007669"/>
    <property type="project" value="UniProtKB-UniRule"/>
</dbReference>
<dbReference type="InterPro" id="IPR002467">
    <property type="entry name" value="Pept_M24A_MAP1"/>
</dbReference>
<evidence type="ECO:0000256" key="2">
    <source>
        <dbReference type="ARBA" id="ARBA00022438"/>
    </source>
</evidence>
<reference evidence="10" key="1">
    <citation type="submission" date="2016-10" db="EMBL/GenBank/DDBJ databases">
        <authorList>
            <person name="Varghese N."/>
            <person name="Submissions S."/>
        </authorList>
    </citation>
    <scope>NUCLEOTIDE SEQUENCE [LARGE SCALE GENOMIC DNA]</scope>
    <source>
        <strain evidence="10">DSM 8415</strain>
    </source>
</reference>
<keyword evidence="5 6" id="KW-0378">Hydrolase</keyword>
<proteinExistence type="inferred from homology"/>
<feature type="binding site" evidence="6">
    <location>
        <position position="234"/>
    </location>
    <ligand>
        <name>a divalent metal cation</name>
        <dbReference type="ChEBI" id="CHEBI:60240"/>
        <label>1</label>
    </ligand>
</feature>
<keyword evidence="4 6" id="KW-0479">Metal-binding</keyword>
<dbReference type="EC" id="3.4.11.18" evidence="6 7"/>
<dbReference type="InterPro" id="IPR036005">
    <property type="entry name" value="Creatinase/aminopeptidase-like"/>
</dbReference>
<dbReference type="GO" id="GO:0070006">
    <property type="term" value="F:metalloaminopeptidase activity"/>
    <property type="evidence" value="ECO:0007669"/>
    <property type="project" value="UniProtKB-UniRule"/>
</dbReference>
<accession>A0A1G6KID2</accession>
<dbReference type="Gene3D" id="3.90.230.10">
    <property type="entry name" value="Creatinase/methionine aminopeptidase superfamily"/>
    <property type="match status" value="1"/>
</dbReference>
<dbReference type="OrthoDB" id="9802055at2"/>
<dbReference type="SUPFAM" id="SSF55920">
    <property type="entry name" value="Creatinase/aminopeptidase"/>
    <property type="match status" value="1"/>
</dbReference>
<organism evidence="9 10">
    <name type="scientific">Desulfurella multipotens</name>
    <dbReference type="NCBI Taxonomy" id="79269"/>
    <lineage>
        <taxon>Bacteria</taxon>
        <taxon>Pseudomonadati</taxon>
        <taxon>Campylobacterota</taxon>
        <taxon>Desulfurellia</taxon>
        <taxon>Desulfurellales</taxon>
        <taxon>Desulfurellaceae</taxon>
        <taxon>Desulfurella</taxon>
    </lineage>
</organism>
<dbReference type="Proteomes" id="UP000199411">
    <property type="component" value="Unassembled WGS sequence"/>
</dbReference>
<evidence type="ECO:0000256" key="4">
    <source>
        <dbReference type="ARBA" id="ARBA00022723"/>
    </source>
</evidence>
<comment type="cofactor">
    <cofactor evidence="6">
        <name>Co(2+)</name>
        <dbReference type="ChEBI" id="CHEBI:48828"/>
    </cofactor>
    <cofactor evidence="6">
        <name>Zn(2+)</name>
        <dbReference type="ChEBI" id="CHEBI:29105"/>
    </cofactor>
    <cofactor evidence="6">
        <name>Mn(2+)</name>
        <dbReference type="ChEBI" id="CHEBI:29035"/>
    </cofactor>
    <cofactor evidence="6">
        <name>Fe(2+)</name>
        <dbReference type="ChEBI" id="CHEBI:29033"/>
    </cofactor>
    <text evidence="6">Binds 2 divalent metal cations per subunit. Has a high-affinity and a low affinity metal-binding site. The true nature of the physiological cofactor is under debate. The enzyme is active with cobalt, zinc, manganese or divalent iron ions. Most likely, methionine aminopeptidases function as mononuclear Fe(2+)-metalloproteases under physiological conditions, and the catalytically relevant metal-binding site has been assigned to the histidine-containing high-affinity site.</text>
</comment>
<dbReference type="HAMAP" id="MF_01974">
    <property type="entry name" value="MetAP_1"/>
    <property type="match status" value="1"/>
</dbReference>
<gene>
    <name evidence="6" type="primary">map</name>
    <name evidence="9" type="ORF">SAMN05660835_00605</name>
</gene>
<evidence type="ECO:0000256" key="5">
    <source>
        <dbReference type="ARBA" id="ARBA00022801"/>
    </source>
</evidence>
<sequence>MIILKSKQEIEKMRIVNAMVAKVLNMLKNEVKPGITTYELDRLAMEYSAKLNAKPAFLGYGGFPNALCVSVNEEVVHGIPSKKKILKEGDIVSLDFGLFYDGFYGDSAITVGVGSISKAKQKLIDVTHDSLYKGIEQARAGNYLFDISRAIQNFVESNGFSVVRDYVGHGIGRNLHEEPQVPNYVPSNSPNVLLKVGMTLAIEPMVNMGSYEIEVKKDGWSVVTKDKLPSAHFEHTIAILEEGPLILSKEN</sequence>
<dbReference type="PANTHER" id="PTHR43330:SF27">
    <property type="entry name" value="METHIONINE AMINOPEPTIDASE"/>
    <property type="match status" value="1"/>
</dbReference>
<feature type="binding site" evidence="6">
    <location>
        <position position="176"/>
    </location>
    <ligand>
        <name>substrate</name>
    </ligand>
</feature>
<feature type="binding site" evidence="6">
    <location>
        <position position="95"/>
    </location>
    <ligand>
        <name>a divalent metal cation</name>
        <dbReference type="ChEBI" id="CHEBI:60240"/>
        <label>1</label>
    </ligand>
</feature>
<dbReference type="PROSITE" id="PS00680">
    <property type="entry name" value="MAP_1"/>
    <property type="match status" value="1"/>
</dbReference>
<evidence type="ECO:0000313" key="9">
    <source>
        <dbReference type="EMBL" id="SDC30780.1"/>
    </source>
</evidence>
<comment type="subunit">
    <text evidence="6">Monomer.</text>
</comment>
<dbReference type="InterPro" id="IPR001714">
    <property type="entry name" value="Pept_M24_MAP"/>
</dbReference>
<dbReference type="EMBL" id="FMYU01000004">
    <property type="protein sequence ID" value="SDC30780.1"/>
    <property type="molecule type" value="Genomic_DNA"/>
</dbReference>
<dbReference type="InterPro" id="IPR000994">
    <property type="entry name" value="Pept_M24"/>
</dbReference>
<evidence type="ECO:0000256" key="1">
    <source>
        <dbReference type="ARBA" id="ARBA00002521"/>
    </source>
</evidence>
<dbReference type="CDD" id="cd01086">
    <property type="entry name" value="MetAP1"/>
    <property type="match status" value="1"/>
</dbReference>
<evidence type="ECO:0000256" key="3">
    <source>
        <dbReference type="ARBA" id="ARBA00022670"/>
    </source>
</evidence>
<name>A0A1G6KID2_9BACT</name>
<keyword evidence="10" id="KW-1185">Reference proteome</keyword>